<sequence>MHFNRESIRFELLRSFVFLHSYVSFLWFFFHVILKTLLIPFANVRSSLTKSFIFQRSYESTINLFYLHASTCNFSLCISIFFFFYSLRQRSAQCFFRAFFYM</sequence>
<accession>W2TB82</accession>
<feature type="transmembrane region" description="Helical" evidence="1">
    <location>
        <begin position="65"/>
        <end position="87"/>
    </location>
</feature>
<keyword evidence="1" id="KW-0472">Membrane</keyword>
<dbReference type="KEGG" id="nai:NECAME_02706"/>
<name>W2TB82_NECAM</name>
<proteinExistence type="predicted"/>
<evidence type="ECO:0000256" key="1">
    <source>
        <dbReference type="SAM" id="Phobius"/>
    </source>
</evidence>
<dbReference type="AlphaFoldDB" id="W2TB82"/>
<keyword evidence="1" id="KW-1133">Transmembrane helix</keyword>
<reference evidence="3" key="1">
    <citation type="journal article" date="2014" name="Nat. Genet.">
        <title>Genome of the human hookworm Necator americanus.</title>
        <authorList>
            <person name="Tang Y.T."/>
            <person name="Gao X."/>
            <person name="Rosa B.A."/>
            <person name="Abubucker S."/>
            <person name="Hallsworth-Pepin K."/>
            <person name="Martin J."/>
            <person name="Tyagi R."/>
            <person name="Heizer E."/>
            <person name="Zhang X."/>
            <person name="Bhonagiri-Palsikar V."/>
            <person name="Minx P."/>
            <person name="Warren W.C."/>
            <person name="Wang Q."/>
            <person name="Zhan B."/>
            <person name="Hotez P.J."/>
            <person name="Sternberg P.W."/>
            <person name="Dougall A."/>
            <person name="Gaze S.T."/>
            <person name="Mulvenna J."/>
            <person name="Sotillo J."/>
            <person name="Ranganathan S."/>
            <person name="Rabelo E.M."/>
            <person name="Wilson R.K."/>
            <person name="Felgner P.L."/>
            <person name="Bethony J."/>
            <person name="Hawdon J.M."/>
            <person name="Gasser R.B."/>
            <person name="Loukas A."/>
            <person name="Mitreva M."/>
        </authorList>
    </citation>
    <scope>NUCLEOTIDE SEQUENCE [LARGE SCALE GENOMIC DNA]</scope>
</reference>
<dbReference type="EMBL" id="KI659575">
    <property type="protein sequence ID" value="ETN79280.1"/>
    <property type="molecule type" value="Genomic_DNA"/>
</dbReference>
<keyword evidence="3" id="KW-1185">Reference proteome</keyword>
<gene>
    <name evidence="2" type="ORF">NECAME_02706</name>
</gene>
<feature type="transmembrane region" description="Helical" evidence="1">
    <location>
        <begin position="12"/>
        <end position="34"/>
    </location>
</feature>
<keyword evidence="1" id="KW-0812">Transmembrane</keyword>
<organism evidence="2 3">
    <name type="scientific">Necator americanus</name>
    <name type="common">Human hookworm</name>
    <dbReference type="NCBI Taxonomy" id="51031"/>
    <lineage>
        <taxon>Eukaryota</taxon>
        <taxon>Metazoa</taxon>
        <taxon>Ecdysozoa</taxon>
        <taxon>Nematoda</taxon>
        <taxon>Chromadorea</taxon>
        <taxon>Rhabditida</taxon>
        <taxon>Rhabditina</taxon>
        <taxon>Rhabditomorpha</taxon>
        <taxon>Strongyloidea</taxon>
        <taxon>Ancylostomatidae</taxon>
        <taxon>Bunostominae</taxon>
        <taxon>Necator</taxon>
    </lineage>
</organism>
<evidence type="ECO:0000313" key="3">
    <source>
        <dbReference type="Proteomes" id="UP000053676"/>
    </source>
</evidence>
<protein>
    <submittedName>
        <fullName evidence="2">Uncharacterized protein</fullName>
    </submittedName>
</protein>
<evidence type="ECO:0000313" key="2">
    <source>
        <dbReference type="EMBL" id="ETN79280.1"/>
    </source>
</evidence>
<dbReference type="Proteomes" id="UP000053676">
    <property type="component" value="Unassembled WGS sequence"/>
</dbReference>